<dbReference type="InterPro" id="IPR025139">
    <property type="entry name" value="DUF4062"/>
</dbReference>
<dbReference type="SUPFAM" id="SSF52540">
    <property type="entry name" value="P-loop containing nucleoside triphosphate hydrolases"/>
    <property type="match status" value="1"/>
</dbReference>
<dbReference type="Gene3D" id="3.40.50.300">
    <property type="entry name" value="P-loop containing nucleotide triphosphate hydrolases"/>
    <property type="match status" value="1"/>
</dbReference>
<organism evidence="2 3">
    <name type="scientific">Eiseniibacteriota bacterium</name>
    <dbReference type="NCBI Taxonomy" id="2212470"/>
    <lineage>
        <taxon>Bacteria</taxon>
        <taxon>Candidatus Eiseniibacteriota</taxon>
    </lineage>
</organism>
<dbReference type="PANTHER" id="PTHR46844">
    <property type="entry name" value="SLR5058 PROTEIN"/>
    <property type="match status" value="1"/>
</dbReference>
<feature type="non-terminal residue" evidence="2">
    <location>
        <position position="446"/>
    </location>
</feature>
<dbReference type="PROSITE" id="PS50837">
    <property type="entry name" value="NACHT"/>
    <property type="match status" value="1"/>
</dbReference>
<sequence>MEGKASESKRIYKVFISSTYRDNEKRRRIVAEAVKRAKMNWDGMELFTADTSPPVEVCEKYAREADVLVGVIAWRYGWIPDEHDVSITEIEYEANQERLMFLVDRSVPTIPDQDFDEEPGRWDKQKKLADFKARIAKDQTATPFTDEDLGMKVMQALANWREQREAGEDREAPAGAVAGSLAGGSAASGVTRIPAASLGQEIQTYRTKAASYYASLPVAGFKTRLRVPIDIEEIYVPLHANLDLRATGDSVFPDSDTAEKHLRDCGATKEISLPEACRECRERGRRGIVILGDPGSGKTTHLKRMLLWCLRESPEEHGLPADTLPVFLPLRNLRDLSRGLDAFIEQELDSPHLQTPEGFGRRLLNRGKLLFLFDGLDEIPDVEHRVKVARWIGEALKTNKNCHFVVTCRFAGYSADVRLSEQFLEMHMRPLGKEQAEEFVRKWYRI</sequence>
<dbReference type="InterPro" id="IPR007111">
    <property type="entry name" value="NACHT_NTPase"/>
</dbReference>
<dbReference type="PANTHER" id="PTHR46844:SF1">
    <property type="entry name" value="SLR5058 PROTEIN"/>
    <property type="match status" value="1"/>
</dbReference>
<evidence type="ECO:0000313" key="3">
    <source>
        <dbReference type="Proteomes" id="UP001593833"/>
    </source>
</evidence>
<reference evidence="2 3" key="1">
    <citation type="submission" date="2024-09" db="EMBL/GenBank/DDBJ databases">
        <authorList>
            <person name="D'Angelo T."/>
        </authorList>
    </citation>
    <scope>NUCLEOTIDE SEQUENCE [LARGE SCALE GENOMIC DNA]</scope>
    <source>
        <strain evidence="2">SAG AM-320-E07</strain>
    </source>
</reference>
<comment type="caution">
    <text evidence="2">The sequence shown here is derived from an EMBL/GenBank/DDBJ whole genome shotgun (WGS) entry which is preliminary data.</text>
</comment>
<evidence type="ECO:0000259" key="1">
    <source>
        <dbReference type="PROSITE" id="PS50837"/>
    </source>
</evidence>
<feature type="domain" description="NACHT" evidence="1">
    <location>
        <begin position="286"/>
        <end position="409"/>
    </location>
</feature>
<keyword evidence="3" id="KW-1185">Reference proteome</keyword>
<proteinExistence type="predicted"/>
<dbReference type="Proteomes" id="UP001593833">
    <property type="component" value="Unassembled WGS sequence"/>
</dbReference>
<gene>
    <name evidence="2" type="ORF">ACFL6M_07245</name>
</gene>
<evidence type="ECO:0000313" key="2">
    <source>
        <dbReference type="EMBL" id="MFC1573377.1"/>
    </source>
</evidence>
<dbReference type="InterPro" id="IPR027417">
    <property type="entry name" value="P-loop_NTPase"/>
</dbReference>
<accession>A0ABV6YM18</accession>
<dbReference type="Pfam" id="PF05729">
    <property type="entry name" value="NACHT"/>
    <property type="match status" value="1"/>
</dbReference>
<dbReference type="EMBL" id="JBHPKH010000142">
    <property type="protein sequence ID" value="MFC1573377.1"/>
    <property type="molecule type" value="Genomic_DNA"/>
</dbReference>
<name>A0ABV6YM18_UNCEI</name>
<protein>
    <submittedName>
        <fullName evidence="2">NACHT domain-containing protein</fullName>
    </submittedName>
</protein>
<dbReference type="Pfam" id="PF13271">
    <property type="entry name" value="DUF4062"/>
    <property type="match status" value="1"/>
</dbReference>